<feature type="region of interest" description="Disordered" evidence="6">
    <location>
        <begin position="334"/>
        <end position="363"/>
    </location>
</feature>
<name>A0A4Y3WAX2_NITWI</name>
<dbReference type="PROSITE" id="PS51898">
    <property type="entry name" value="TYR_RECOMBINASE"/>
    <property type="match status" value="1"/>
</dbReference>
<dbReference type="GO" id="GO:0015074">
    <property type="term" value="P:DNA integration"/>
    <property type="evidence" value="ECO:0007669"/>
    <property type="project" value="UniProtKB-KW"/>
</dbReference>
<accession>A0A4Y3WAX2</accession>
<evidence type="ECO:0000256" key="2">
    <source>
        <dbReference type="ARBA" id="ARBA00022908"/>
    </source>
</evidence>
<dbReference type="AlphaFoldDB" id="A0A4Y3WAX2"/>
<keyword evidence="3 5" id="KW-0238">DNA-binding</keyword>
<evidence type="ECO:0000256" key="4">
    <source>
        <dbReference type="ARBA" id="ARBA00023172"/>
    </source>
</evidence>
<reference evidence="9 10" key="1">
    <citation type="submission" date="2019-06" db="EMBL/GenBank/DDBJ databases">
        <title>Whole genome shotgun sequence of Nitrobacter winogradskyi NBRC 14297.</title>
        <authorList>
            <person name="Hosoyama A."/>
            <person name="Uohara A."/>
            <person name="Ohji S."/>
            <person name="Ichikawa N."/>
        </authorList>
    </citation>
    <scope>NUCLEOTIDE SEQUENCE [LARGE SCALE GENOMIC DNA]</scope>
    <source>
        <strain evidence="9 10">NBRC 14297</strain>
    </source>
</reference>
<dbReference type="PANTHER" id="PTHR30349">
    <property type="entry name" value="PHAGE INTEGRASE-RELATED"/>
    <property type="match status" value="1"/>
</dbReference>
<dbReference type="InterPro" id="IPR002104">
    <property type="entry name" value="Integrase_catalytic"/>
</dbReference>
<proteinExistence type="inferred from homology"/>
<dbReference type="EMBL" id="BJNF01000026">
    <property type="protein sequence ID" value="GEC15190.1"/>
    <property type="molecule type" value="Genomic_DNA"/>
</dbReference>
<protein>
    <submittedName>
        <fullName evidence="9">Tyrosine recombinase</fullName>
    </submittedName>
</protein>
<keyword evidence="2" id="KW-0229">DNA integration</keyword>
<feature type="domain" description="Tyr recombinase" evidence="7">
    <location>
        <begin position="169"/>
        <end position="336"/>
    </location>
</feature>
<gene>
    <name evidence="9" type="ORF">NWI01_10820</name>
</gene>
<keyword evidence="4" id="KW-0233">DNA recombination</keyword>
<feature type="compositionally biased region" description="Basic and acidic residues" evidence="6">
    <location>
        <begin position="353"/>
        <end position="363"/>
    </location>
</feature>
<evidence type="ECO:0000256" key="1">
    <source>
        <dbReference type="ARBA" id="ARBA00008857"/>
    </source>
</evidence>
<evidence type="ECO:0000256" key="3">
    <source>
        <dbReference type="ARBA" id="ARBA00023125"/>
    </source>
</evidence>
<evidence type="ECO:0000313" key="10">
    <source>
        <dbReference type="Proteomes" id="UP000318825"/>
    </source>
</evidence>
<comment type="caution">
    <text evidence="9">The sequence shown here is derived from an EMBL/GenBank/DDBJ whole genome shotgun (WGS) entry which is preliminary data.</text>
</comment>
<dbReference type="Gene3D" id="1.10.150.130">
    <property type="match status" value="1"/>
</dbReference>
<dbReference type="InterPro" id="IPR013762">
    <property type="entry name" value="Integrase-like_cat_sf"/>
</dbReference>
<evidence type="ECO:0000256" key="6">
    <source>
        <dbReference type="SAM" id="MobiDB-lite"/>
    </source>
</evidence>
<evidence type="ECO:0000259" key="7">
    <source>
        <dbReference type="PROSITE" id="PS51898"/>
    </source>
</evidence>
<dbReference type="Gene3D" id="1.10.443.10">
    <property type="entry name" value="Intergrase catalytic core"/>
    <property type="match status" value="1"/>
</dbReference>
<dbReference type="Pfam" id="PF00589">
    <property type="entry name" value="Phage_integrase"/>
    <property type="match status" value="1"/>
</dbReference>
<dbReference type="GO" id="GO:0006310">
    <property type="term" value="P:DNA recombination"/>
    <property type="evidence" value="ECO:0007669"/>
    <property type="project" value="UniProtKB-KW"/>
</dbReference>
<organism evidence="9 10">
    <name type="scientific">Nitrobacter winogradskyi</name>
    <name type="common">Nitrobacter agilis</name>
    <dbReference type="NCBI Taxonomy" id="913"/>
    <lineage>
        <taxon>Bacteria</taxon>
        <taxon>Pseudomonadati</taxon>
        <taxon>Pseudomonadota</taxon>
        <taxon>Alphaproteobacteria</taxon>
        <taxon>Hyphomicrobiales</taxon>
        <taxon>Nitrobacteraceae</taxon>
        <taxon>Nitrobacter</taxon>
    </lineage>
</organism>
<dbReference type="InterPro" id="IPR011010">
    <property type="entry name" value="DNA_brk_join_enz"/>
</dbReference>
<dbReference type="PANTHER" id="PTHR30349:SF64">
    <property type="entry name" value="PROPHAGE INTEGRASE INTD-RELATED"/>
    <property type="match status" value="1"/>
</dbReference>
<feature type="domain" description="Core-binding (CB)" evidence="8">
    <location>
        <begin position="74"/>
        <end position="147"/>
    </location>
</feature>
<dbReference type="InterPro" id="IPR050090">
    <property type="entry name" value="Tyrosine_recombinase_XerCD"/>
</dbReference>
<dbReference type="GO" id="GO:0003677">
    <property type="term" value="F:DNA binding"/>
    <property type="evidence" value="ECO:0007669"/>
    <property type="project" value="UniProtKB-UniRule"/>
</dbReference>
<dbReference type="InterPro" id="IPR010998">
    <property type="entry name" value="Integrase_recombinase_N"/>
</dbReference>
<dbReference type="Proteomes" id="UP000318825">
    <property type="component" value="Unassembled WGS sequence"/>
</dbReference>
<dbReference type="PROSITE" id="PS51900">
    <property type="entry name" value="CB"/>
    <property type="match status" value="1"/>
</dbReference>
<comment type="similarity">
    <text evidence="1">Belongs to the 'phage' integrase family.</text>
</comment>
<dbReference type="SUPFAM" id="SSF56349">
    <property type="entry name" value="DNA breaking-rejoining enzymes"/>
    <property type="match status" value="1"/>
</dbReference>
<evidence type="ECO:0000256" key="5">
    <source>
        <dbReference type="PROSITE-ProRule" id="PRU01248"/>
    </source>
</evidence>
<sequence>MMADMARPRPPYLLSERTRHGKRVWYVRIGTGPRIRIKGEYGSAEFMEAYHAALAGERPQPKSEAARGTLEWLWTLYRQSSAWADLSAATRKQRENIMKHVLKSAGHQPLSHITRASIVAGRDRRAKTPSQAKNFISTVRGLFGWALDANLVNFDPTAGVKRPKRKRSEGFQVWTEDDIEKFQKRWNRGTRERVMFDLFLYTGLRRGDAAQVGKQHVKDGSISINTEKTGIRVTIPIQPELQATLDAGPVGDLAFIATAAGVPMTKESLGNAFRDACRSAGITKSAHGLRKAAATNAANRGATERELEALFGWVGGQMASLYTRSVNREALSKGAAAKMSRDERETSIPAPCDKVRASGRKTE</sequence>
<dbReference type="InterPro" id="IPR044068">
    <property type="entry name" value="CB"/>
</dbReference>
<evidence type="ECO:0000259" key="8">
    <source>
        <dbReference type="PROSITE" id="PS51900"/>
    </source>
</evidence>
<evidence type="ECO:0000313" key="9">
    <source>
        <dbReference type="EMBL" id="GEC15190.1"/>
    </source>
</evidence>